<proteinExistence type="inferred from homology"/>
<dbReference type="Proteomes" id="UP000472272">
    <property type="component" value="Chromosome 8"/>
</dbReference>
<evidence type="ECO:0000256" key="4">
    <source>
        <dbReference type="ARBA" id="ARBA00022801"/>
    </source>
</evidence>
<keyword evidence="4" id="KW-0378">Hydrolase</keyword>
<dbReference type="InterPro" id="IPR001254">
    <property type="entry name" value="Trypsin_dom"/>
</dbReference>
<reference evidence="8" key="3">
    <citation type="submission" date="2025-09" db="UniProtKB">
        <authorList>
            <consortium name="Ensembl"/>
        </authorList>
    </citation>
    <scope>IDENTIFICATION</scope>
</reference>
<dbReference type="OMA" id="NWLRETM"/>
<dbReference type="InterPro" id="IPR043504">
    <property type="entry name" value="Peptidase_S1_PA_chymotrypsin"/>
</dbReference>
<evidence type="ECO:0000256" key="5">
    <source>
        <dbReference type="ARBA" id="ARBA00022825"/>
    </source>
</evidence>
<dbReference type="SUPFAM" id="SSF50494">
    <property type="entry name" value="Trypsin-like serine proteases"/>
    <property type="match status" value="1"/>
</dbReference>
<evidence type="ECO:0000313" key="8">
    <source>
        <dbReference type="Ensembl" id="ENSPMRP00000023233.1"/>
    </source>
</evidence>
<dbReference type="SMART" id="SM00020">
    <property type="entry name" value="Tryp_SPc"/>
    <property type="match status" value="1"/>
</dbReference>
<comment type="similarity">
    <text evidence="1">Belongs to the peptidase S1 family. Snake venom subfamily.</text>
</comment>
<feature type="domain" description="Peptidase S1" evidence="7">
    <location>
        <begin position="18"/>
        <end position="242"/>
    </location>
</feature>
<keyword evidence="5" id="KW-0720">Serine protease</keyword>
<evidence type="ECO:0000256" key="2">
    <source>
        <dbReference type="ARBA" id="ARBA00022656"/>
    </source>
</evidence>
<reference evidence="8 9" key="1">
    <citation type="journal article" date="2019" name="Proc. Natl. Acad. Sci. U.S.A.">
        <title>Regulatory changes in pterin and carotenoid genes underlie balanced color polymorphisms in the wall lizard.</title>
        <authorList>
            <person name="Andrade P."/>
            <person name="Pinho C."/>
            <person name="Perez I de Lanuza G."/>
            <person name="Afonso S."/>
            <person name="Brejcha J."/>
            <person name="Rubin C.J."/>
            <person name="Wallerman O."/>
            <person name="Pereira P."/>
            <person name="Sabatino S.J."/>
            <person name="Bellati A."/>
            <person name="Pellitteri-Rosa D."/>
            <person name="Bosakova Z."/>
            <person name="Bunikis I."/>
            <person name="Carretero M.A."/>
            <person name="Feiner N."/>
            <person name="Marsik P."/>
            <person name="Pauperio F."/>
            <person name="Salvi D."/>
            <person name="Soler L."/>
            <person name="While G.M."/>
            <person name="Uller T."/>
            <person name="Font E."/>
            <person name="Andersson L."/>
            <person name="Carneiro M."/>
        </authorList>
    </citation>
    <scope>NUCLEOTIDE SEQUENCE</scope>
</reference>
<keyword evidence="2" id="KW-0800">Toxin</keyword>
<dbReference type="InterPro" id="IPR001314">
    <property type="entry name" value="Peptidase_S1A"/>
</dbReference>
<keyword evidence="3" id="KW-0645">Protease</keyword>
<name>A0A670JF66_PODMU</name>
<dbReference type="GO" id="GO:0030141">
    <property type="term" value="C:secretory granule"/>
    <property type="evidence" value="ECO:0007669"/>
    <property type="project" value="TreeGrafter"/>
</dbReference>
<dbReference type="GO" id="GO:0090729">
    <property type="term" value="F:toxin activity"/>
    <property type="evidence" value="ECO:0007669"/>
    <property type="project" value="UniProtKB-KW"/>
</dbReference>
<dbReference type="GO" id="GO:0004252">
    <property type="term" value="F:serine-type endopeptidase activity"/>
    <property type="evidence" value="ECO:0007669"/>
    <property type="project" value="InterPro"/>
</dbReference>
<dbReference type="PROSITE" id="PS50240">
    <property type="entry name" value="TRYPSIN_DOM"/>
    <property type="match status" value="1"/>
</dbReference>
<evidence type="ECO:0000256" key="6">
    <source>
        <dbReference type="ARBA" id="ARBA00023157"/>
    </source>
</evidence>
<dbReference type="FunFam" id="2.40.10.10:FF:000010">
    <property type="entry name" value="Kallikrein related peptidase 11"/>
    <property type="match status" value="1"/>
</dbReference>
<dbReference type="AlphaFoldDB" id="A0A670JF66"/>
<evidence type="ECO:0000313" key="9">
    <source>
        <dbReference type="Proteomes" id="UP000472272"/>
    </source>
</evidence>
<dbReference type="CDD" id="cd00190">
    <property type="entry name" value="Tryp_SPc"/>
    <property type="match status" value="1"/>
</dbReference>
<evidence type="ECO:0000259" key="7">
    <source>
        <dbReference type="PROSITE" id="PS50240"/>
    </source>
</evidence>
<keyword evidence="9" id="KW-1185">Reference proteome</keyword>
<dbReference type="PANTHER" id="PTHR24271">
    <property type="entry name" value="KALLIKREIN-RELATED"/>
    <property type="match status" value="1"/>
</dbReference>
<reference evidence="8" key="2">
    <citation type="submission" date="2025-08" db="UniProtKB">
        <authorList>
            <consortium name="Ensembl"/>
        </authorList>
    </citation>
    <scope>IDENTIFICATION</scope>
</reference>
<dbReference type="InterPro" id="IPR009003">
    <property type="entry name" value="Peptidase_S1_PA"/>
</dbReference>
<dbReference type="GO" id="GO:0006508">
    <property type="term" value="P:proteolysis"/>
    <property type="evidence" value="ECO:0007669"/>
    <property type="project" value="UniProtKB-KW"/>
</dbReference>
<organism evidence="8 9">
    <name type="scientific">Podarcis muralis</name>
    <name type="common">Wall lizard</name>
    <name type="synonym">Lacerta muralis</name>
    <dbReference type="NCBI Taxonomy" id="64176"/>
    <lineage>
        <taxon>Eukaryota</taxon>
        <taxon>Metazoa</taxon>
        <taxon>Chordata</taxon>
        <taxon>Craniata</taxon>
        <taxon>Vertebrata</taxon>
        <taxon>Euteleostomi</taxon>
        <taxon>Lepidosauria</taxon>
        <taxon>Squamata</taxon>
        <taxon>Bifurcata</taxon>
        <taxon>Unidentata</taxon>
        <taxon>Episquamata</taxon>
        <taxon>Laterata</taxon>
        <taxon>Lacertibaenia</taxon>
        <taxon>Lacertidae</taxon>
        <taxon>Podarcis</taxon>
    </lineage>
</organism>
<dbReference type="GO" id="GO:0005576">
    <property type="term" value="C:extracellular region"/>
    <property type="evidence" value="ECO:0007669"/>
    <property type="project" value="UniProtKB-ARBA"/>
</dbReference>
<keyword evidence="6" id="KW-1015">Disulfide bond</keyword>
<sequence length="244" mass="27204">MAGALWDWWDRRQEDQQRVAGFHCNKNSQPWTAALFDGWKFHCTGTLINSQWLVTAAQCFTNRFFYVALGENSLLSFEGTEQLKIGIKAIRHPFYNSFNKDNDIMLVKLLTPIRLTDSVQPLALPSSCVDPGSYCVVAGWGTPILQKGKYPPDILYCGNITTLTDQECLAVYPAVRLGHMLCATVKMGGSDSCQGDPGSPLVCRNTLQGITSWGFEKCSEVESPSVFVKVCNYINWLRETMALA</sequence>
<dbReference type="Gene3D" id="2.40.10.10">
    <property type="entry name" value="Trypsin-like serine proteases"/>
    <property type="match status" value="2"/>
</dbReference>
<dbReference type="PANTHER" id="PTHR24271:SF48">
    <property type="entry name" value="KALLIKREIN-14"/>
    <property type="match status" value="1"/>
</dbReference>
<dbReference type="Ensembl" id="ENSPMRT00000024673.1">
    <property type="protein sequence ID" value="ENSPMRP00000023233.1"/>
    <property type="gene ID" value="ENSPMRG00000015088.1"/>
</dbReference>
<accession>A0A670JF66</accession>
<evidence type="ECO:0000256" key="1">
    <source>
        <dbReference type="ARBA" id="ARBA00009228"/>
    </source>
</evidence>
<dbReference type="PRINTS" id="PR00722">
    <property type="entry name" value="CHYMOTRYPSIN"/>
</dbReference>
<dbReference type="Pfam" id="PF00089">
    <property type="entry name" value="Trypsin"/>
    <property type="match status" value="1"/>
</dbReference>
<dbReference type="GeneTree" id="ENSGT01020000230389"/>
<evidence type="ECO:0000256" key="3">
    <source>
        <dbReference type="ARBA" id="ARBA00022670"/>
    </source>
</evidence>
<protein>
    <recommendedName>
        <fullName evidence="7">Peptidase S1 domain-containing protein</fullName>
    </recommendedName>
</protein>